<proteinExistence type="predicted"/>
<dbReference type="AlphaFoldDB" id="A0AAW5EID2"/>
<dbReference type="RefSeq" id="WP_002870215.1">
    <property type="nucleotide sequence ID" value="NZ_AP028336.1"/>
</dbReference>
<evidence type="ECO:0000313" key="2">
    <source>
        <dbReference type="Proteomes" id="UP001199644"/>
    </source>
</evidence>
<reference evidence="1" key="1">
    <citation type="submission" date="2021-12" db="EMBL/GenBank/DDBJ databases">
        <title>Prevalence of phenicol resistance gene fexA in Campylobacter isolated from poultry supply chain.</title>
        <authorList>
            <person name="Tang B."/>
            <person name="Zheng X."/>
            <person name="Lin J."/>
            <person name="Lin R."/>
            <person name="Yang H."/>
            <person name="Shen Z."/>
            <person name="Xia F."/>
        </authorList>
    </citation>
    <scope>NUCLEOTIDE SEQUENCE</scope>
    <source>
        <strain evidence="1">CJHN2011004</strain>
    </source>
</reference>
<dbReference type="Proteomes" id="UP001199644">
    <property type="component" value="Unassembled WGS sequence"/>
</dbReference>
<name>A0AAW5EID2_CAMJU</name>
<sequence length="52" mass="5629">MVNNSAKDAIVEQDANRRMGVNPSSYIIQDASKSGNELAKEAQGLFDAMSKK</sequence>
<evidence type="ECO:0000313" key="1">
    <source>
        <dbReference type="EMBL" id="MCH3851751.1"/>
    </source>
</evidence>
<gene>
    <name evidence="1" type="ORF">LZC39_06470</name>
</gene>
<accession>A0AAW5EID2</accession>
<dbReference type="EMBL" id="JAJUOL010000007">
    <property type="protein sequence ID" value="MCH3851751.1"/>
    <property type="molecule type" value="Genomic_DNA"/>
</dbReference>
<protein>
    <submittedName>
        <fullName evidence="1">Uncharacterized protein</fullName>
    </submittedName>
</protein>
<organism evidence="1 2">
    <name type="scientific">Campylobacter jejuni</name>
    <dbReference type="NCBI Taxonomy" id="197"/>
    <lineage>
        <taxon>Bacteria</taxon>
        <taxon>Pseudomonadati</taxon>
        <taxon>Campylobacterota</taxon>
        <taxon>Epsilonproteobacteria</taxon>
        <taxon>Campylobacterales</taxon>
        <taxon>Campylobacteraceae</taxon>
        <taxon>Campylobacter</taxon>
    </lineage>
</organism>
<comment type="caution">
    <text evidence="1">The sequence shown here is derived from an EMBL/GenBank/DDBJ whole genome shotgun (WGS) entry which is preliminary data.</text>
</comment>